<accession>A0A135RT17</accession>
<evidence type="ECO:0000256" key="1">
    <source>
        <dbReference type="SAM" id="MobiDB-lite"/>
    </source>
</evidence>
<evidence type="ECO:0000313" key="3">
    <source>
        <dbReference type="Proteomes" id="UP000070328"/>
    </source>
</evidence>
<evidence type="ECO:0000313" key="2">
    <source>
        <dbReference type="EMBL" id="KXH26843.1"/>
    </source>
</evidence>
<dbReference type="OrthoDB" id="10589942at2759"/>
<reference evidence="2 3" key="1">
    <citation type="submission" date="2014-02" db="EMBL/GenBank/DDBJ databases">
        <title>The genome sequence of Colletotrichum simmondsii CBS122122.</title>
        <authorList>
            <person name="Baroncelli R."/>
            <person name="Thon M.R."/>
        </authorList>
    </citation>
    <scope>NUCLEOTIDE SEQUENCE [LARGE SCALE GENOMIC DNA]</scope>
    <source>
        <strain evidence="2 3">CBS122122</strain>
    </source>
</reference>
<comment type="caution">
    <text evidence="2">The sequence shown here is derived from an EMBL/GenBank/DDBJ whole genome shotgun (WGS) entry which is preliminary data.</text>
</comment>
<proteinExistence type="predicted"/>
<gene>
    <name evidence="2" type="ORF">CSIM01_13310</name>
</gene>
<protein>
    <submittedName>
        <fullName evidence="2">Uncharacterized protein</fullName>
    </submittedName>
</protein>
<feature type="region of interest" description="Disordered" evidence="1">
    <location>
        <begin position="1"/>
        <end position="100"/>
    </location>
</feature>
<dbReference type="AlphaFoldDB" id="A0A135RT17"/>
<organism evidence="2 3">
    <name type="scientific">Colletotrichum simmondsii</name>
    <dbReference type="NCBI Taxonomy" id="703756"/>
    <lineage>
        <taxon>Eukaryota</taxon>
        <taxon>Fungi</taxon>
        <taxon>Dikarya</taxon>
        <taxon>Ascomycota</taxon>
        <taxon>Pezizomycotina</taxon>
        <taxon>Sordariomycetes</taxon>
        <taxon>Hypocreomycetidae</taxon>
        <taxon>Glomerellales</taxon>
        <taxon>Glomerellaceae</taxon>
        <taxon>Colletotrichum</taxon>
        <taxon>Colletotrichum acutatum species complex</taxon>
    </lineage>
</organism>
<keyword evidence="3" id="KW-1185">Reference proteome</keyword>
<sequence length="100" mass="10374">MSQTQTDPNQNQNQNQDRGTLNPIPQGPPKLSGVCGTLILDHCPGPGNTRERAQLLASGNPSRPSSQLTAVSPTSTSSSSNPSPGRRGSKNAALGLDWIG</sequence>
<feature type="compositionally biased region" description="Polar residues" evidence="1">
    <location>
        <begin position="57"/>
        <end position="71"/>
    </location>
</feature>
<dbReference type="Proteomes" id="UP000070328">
    <property type="component" value="Unassembled WGS sequence"/>
</dbReference>
<dbReference type="EMBL" id="JFBX01000856">
    <property type="protein sequence ID" value="KXH26843.1"/>
    <property type="molecule type" value="Genomic_DNA"/>
</dbReference>
<feature type="compositionally biased region" description="Low complexity" evidence="1">
    <location>
        <begin position="72"/>
        <end position="86"/>
    </location>
</feature>
<name>A0A135RT17_9PEZI</name>